<gene>
    <name evidence="2" type="ORF">AVEN_24053_1</name>
</gene>
<dbReference type="EMBL" id="BGPR01013504">
    <property type="protein sequence ID" value="GBN60969.1"/>
    <property type="molecule type" value="Genomic_DNA"/>
</dbReference>
<sequence>MECQVRSMASSGLAEDVNIPEGKVEAVCKEWLVREDGVLAYKLQKEE</sequence>
<feature type="non-terminal residue" evidence="2">
    <location>
        <position position="47"/>
    </location>
</feature>
<reference evidence="2 3" key="1">
    <citation type="journal article" date="2019" name="Sci. Rep.">
        <title>Orb-weaving spider Araneus ventricosus genome elucidates the spidroin gene catalogue.</title>
        <authorList>
            <person name="Kono N."/>
            <person name="Nakamura H."/>
            <person name="Ohtoshi R."/>
            <person name="Moran D.A.P."/>
            <person name="Shinohara A."/>
            <person name="Yoshida Y."/>
            <person name="Fujiwara M."/>
            <person name="Mori M."/>
            <person name="Tomita M."/>
            <person name="Arakawa K."/>
        </authorList>
    </citation>
    <scope>NUCLEOTIDE SEQUENCE [LARGE SCALE GENOMIC DNA]</scope>
</reference>
<accession>A0A4Y2QBL6</accession>
<evidence type="ECO:0000313" key="3">
    <source>
        <dbReference type="Proteomes" id="UP000499080"/>
    </source>
</evidence>
<comment type="caution">
    <text evidence="2">The sequence shown here is derived from an EMBL/GenBank/DDBJ whole genome shotgun (WGS) entry which is preliminary data.</text>
</comment>
<feature type="domain" description="Coiled-coil" evidence="1">
    <location>
        <begin position="16"/>
        <end position="47"/>
    </location>
</feature>
<dbReference type="AlphaFoldDB" id="A0A4Y2QBL6"/>
<keyword evidence="3" id="KW-1185">Reference proteome</keyword>
<dbReference type="Proteomes" id="UP000499080">
    <property type="component" value="Unassembled WGS sequence"/>
</dbReference>
<dbReference type="Pfam" id="PF15295">
    <property type="entry name" value="CCDC50_N"/>
    <property type="match status" value="1"/>
</dbReference>
<protein>
    <recommendedName>
        <fullName evidence="1">Coiled-coil domain-containing protein</fullName>
    </recommendedName>
</protein>
<name>A0A4Y2QBL6_ARAVE</name>
<organism evidence="2 3">
    <name type="scientific">Araneus ventricosus</name>
    <name type="common">Orbweaver spider</name>
    <name type="synonym">Epeira ventricosa</name>
    <dbReference type="NCBI Taxonomy" id="182803"/>
    <lineage>
        <taxon>Eukaryota</taxon>
        <taxon>Metazoa</taxon>
        <taxon>Ecdysozoa</taxon>
        <taxon>Arthropoda</taxon>
        <taxon>Chelicerata</taxon>
        <taxon>Arachnida</taxon>
        <taxon>Araneae</taxon>
        <taxon>Araneomorphae</taxon>
        <taxon>Entelegynae</taxon>
        <taxon>Araneoidea</taxon>
        <taxon>Araneidae</taxon>
        <taxon>Araneus</taxon>
    </lineage>
</organism>
<dbReference type="OrthoDB" id="9994767at2759"/>
<evidence type="ECO:0000313" key="2">
    <source>
        <dbReference type="EMBL" id="GBN60969.1"/>
    </source>
</evidence>
<dbReference type="InterPro" id="IPR029311">
    <property type="entry name" value="CCDC50_N"/>
</dbReference>
<proteinExistence type="predicted"/>
<evidence type="ECO:0000259" key="1">
    <source>
        <dbReference type="Pfam" id="PF15295"/>
    </source>
</evidence>